<protein>
    <recommendedName>
        <fullName evidence="1">Serine aminopeptidase S33 domain-containing protein</fullName>
    </recommendedName>
</protein>
<dbReference type="InterPro" id="IPR017208">
    <property type="entry name" value="UCP037442_abhydr"/>
</dbReference>
<proteinExistence type="predicted"/>
<name>S3ZGI4_9ACTN</name>
<dbReference type="InterPro" id="IPR029058">
    <property type="entry name" value="AB_hydrolase_fold"/>
</dbReference>
<evidence type="ECO:0000313" key="3">
    <source>
        <dbReference type="Proteomes" id="UP000014629"/>
    </source>
</evidence>
<dbReference type="PATRIC" id="fig|1286094.4.peg.4615"/>
<dbReference type="PANTHER" id="PTHR42886">
    <property type="entry name" value="RE40534P-RELATED"/>
    <property type="match status" value="1"/>
</dbReference>
<organism evidence="2 3">
    <name type="scientific">Streptomyces aurantiacus JA 4570</name>
    <dbReference type="NCBI Taxonomy" id="1286094"/>
    <lineage>
        <taxon>Bacteria</taxon>
        <taxon>Bacillati</taxon>
        <taxon>Actinomycetota</taxon>
        <taxon>Actinomycetes</taxon>
        <taxon>Kitasatosporales</taxon>
        <taxon>Streptomycetaceae</taxon>
        <taxon>Streptomyces</taxon>
        <taxon>Streptomyces aurantiacus group</taxon>
    </lineage>
</organism>
<dbReference type="AlphaFoldDB" id="S3ZGI4"/>
<accession>S3ZGI4</accession>
<dbReference type="PANTHER" id="PTHR42886:SF29">
    <property type="entry name" value="PUMMELIG, ISOFORM A"/>
    <property type="match status" value="1"/>
</dbReference>
<gene>
    <name evidence="2" type="ORF">STRAU_4666</name>
</gene>
<reference evidence="2 3" key="1">
    <citation type="submission" date="2013-02" db="EMBL/GenBank/DDBJ databases">
        <title>Draft Genome Sequence of Streptomyces aurantiacus, Which Produces Setomimycin.</title>
        <authorList>
            <person name="Gruening B.A."/>
            <person name="Praeg A."/>
            <person name="Erxleben A."/>
            <person name="Guenther S."/>
            <person name="Mueller M."/>
        </authorList>
    </citation>
    <scope>NUCLEOTIDE SEQUENCE [LARGE SCALE GENOMIC DNA]</scope>
    <source>
        <strain evidence="2 3">JA 4570</strain>
    </source>
</reference>
<dbReference type="InterPro" id="IPR022742">
    <property type="entry name" value="Hydrolase_4"/>
</dbReference>
<feature type="domain" description="Serine aminopeptidase S33" evidence="1">
    <location>
        <begin position="56"/>
        <end position="174"/>
    </location>
</feature>
<sequence length="320" mass="33492">MLTLMTQPEHAMAAARPEGELPLLTTVKTADGTRIPVRGLRAGPSTAASAVPSPPVVLVLPAMGTPARVYRHFARELHAAGLSVVTADLRGQGESTPRVTDPAARDHGFRTLLEQDFVAVLDAVRAEFGSGPPLFLLGHSLGGQLALLYAAAGPGPSVDGVVLVAAGSVWYRAYGAGRAPALLAGTTLIAATATLLGRWPGTRFGFGGNQTKGIMRDWARQGRTGRYRPAGSELDYESALRALAVPVLAVSVEHDTYAPASAVTHLVSKAPRAQVTRRHYTRHEAGARLDHFAWTRAGGALARGVAEWTAALPGLGRDSA</sequence>
<evidence type="ECO:0000259" key="1">
    <source>
        <dbReference type="Pfam" id="PF12146"/>
    </source>
</evidence>
<keyword evidence="3" id="KW-1185">Reference proteome</keyword>
<dbReference type="SUPFAM" id="SSF53474">
    <property type="entry name" value="alpha/beta-Hydrolases"/>
    <property type="match status" value="1"/>
</dbReference>
<comment type="caution">
    <text evidence="2">The sequence shown here is derived from an EMBL/GenBank/DDBJ whole genome shotgun (WGS) entry which is preliminary data.</text>
</comment>
<dbReference type="Gene3D" id="3.40.50.1820">
    <property type="entry name" value="alpha/beta hydrolase"/>
    <property type="match status" value="1"/>
</dbReference>
<evidence type="ECO:0000313" key="2">
    <source>
        <dbReference type="EMBL" id="EPH42263.1"/>
    </source>
</evidence>
<dbReference type="Pfam" id="PF12146">
    <property type="entry name" value="Hydrolase_4"/>
    <property type="match status" value="1"/>
</dbReference>
<dbReference type="EMBL" id="AOPZ01000242">
    <property type="protein sequence ID" value="EPH42263.1"/>
    <property type="molecule type" value="Genomic_DNA"/>
</dbReference>
<dbReference type="Proteomes" id="UP000014629">
    <property type="component" value="Unassembled WGS sequence"/>
</dbReference>
<dbReference type="PIRSF" id="PIRSF037442">
    <property type="entry name" value="UCP037442_abhydr"/>
    <property type="match status" value="1"/>
</dbReference>